<dbReference type="EMBL" id="CP006577">
    <property type="protein sequence ID" value="AIG96911.1"/>
    <property type="molecule type" value="Genomic_DNA"/>
</dbReference>
<organism evidence="1 2">
    <name type="scientific">Archaeoglobus fulgidus DSM 8774</name>
    <dbReference type="NCBI Taxonomy" id="1344584"/>
    <lineage>
        <taxon>Archaea</taxon>
        <taxon>Methanobacteriati</taxon>
        <taxon>Methanobacteriota</taxon>
        <taxon>Archaeoglobi</taxon>
        <taxon>Archaeoglobales</taxon>
        <taxon>Archaeoglobaceae</taxon>
        <taxon>Archaeoglobus</taxon>
    </lineage>
</organism>
<dbReference type="KEGG" id="afg:AFULGI_00000650"/>
<dbReference type="AlphaFoldDB" id="A0A075WA96"/>
<reference evidence="1 2" key="1">
    <citation type="submission" date="2013-07" db="EMBL/GenBank/DDBJ databases">
        <title>Genome of Archaeoglobus fulgidus.</title>
        <authorList>
            <person name="Fiebig A."/>
            <person name="Birkeland N.-K."/>
        </authorList>
    </citation>
    <scope>NUCLEOTIDE SEQUENCE [LARGE SCALE GENOMIC DNA]</scope>
    <source>
        <strain evidence="1 2">DSM 8774</strain>
    </source>
</reference>
<evidence type="ECO:0000313" key="1">
    <source>
        <dbReference type="EMBL" id="AIG96911.1"/>
    </source>
</evidence>
<dbReference type="GeneID" id="42809661"/>
<dbReference type="HOGENOM" id="CLU_3002936_0_0_2"/>
<protein>
    <submittedName>
        <fullName evidence="1">Uncharacterized protein</fullName>
    </submittedName>
</protein>
<dbReference type="Proteomes" id="UP000028501">
    <property type="component" value="Chromosome"/>
</dbReference>
<evidence type="ECO:0000313" key="2">
    <source>
        <dbReference type="Proteomes" id="UP000028501"/>
    </source>
</evidence>
<accession>A0A075WA96</accession>
<dbReference type="RefSeq" id="WP_156029469.1">
    <property type="nucleotide sequence ID" value="NZ_CP006577.1"/>
</dbReference>
<sequence length="56" mass="6285">MKVVTLDDFIGKENECDNSGYGESNELRFTGNWFIDAGILGFVNLMEGIYRGIYGD</sequence>
<name>A0A075WA96_ARCFL</name>
<gene>
    <name evidence="1" type="ORF">AFULGI_00000650</name>
</gene>
<proteinExistence type="predicted"/>